<dbReference type="GO" id="GO:0003824">
    <property type="term" value="F:catalytic activity"/>
    <property type="evidence" value="ECO:0007669"/>
    <property type="project" value="UniProtKB-ARBA"/>
</dbReference>
<dbReference type="Proteomes" id="UP000016930">
    <property type="component" value="Unassembled WGS sequence"/>
</dbReference>
<dbReference type="InterPro" id="IPR032514">
    <property type="entry name" value="GtaA_central"/>
</dbReference>
<evidence type="ECO:0000259" key="4">
    <source>
        <dbReference type="Pfam" id="PF17168"/>
    </source>
</evidence>
<evidence type="ECO:0000256" key="1">
    <source>
        <dbReference type="SAM" id="Phobius"/>
    </source>
</evidence>
<keyword evidence="1" id="KW-0812">Transmembrane</keyword>
<name>M2RFY4_CERS8</name>
<dbReference type="PANTHER" id="PTHR31987:SF1">
    <property type="entry name" value="GLUTAMINASE A"/>
    <property type="match status" value="1"/>
</dbReference>
<feature type="domain" description="Glutaminase A N-terminal" evidence="4">
    <location>
        <begin position="114"/>
        <end position="345"/>
    </location>
</feature>
<organism evidence="5 6">
    <name type="scientific">Ceriporiopsis subvermispora (strain B)</name>
    <name type="common">White-rot fungus</name>
    <name type="synonym">Gelatoporia subvermispora</name>
    <dbReference type="NCBI Taxonomy" id="914234"/>
    <lineage>
        <taxon>Eukaryota</taxon>
        <taxon>Fungi</taxon>
        <taxon>Dikarya</taxon>
        <taxon>Basidiomycota</taxon>
        <taxon>Agaricomycotina</taxon>
        <taxon>Agaricomycetes</taxon>
        <taxon>Polyporales</taxon>
        <taxon>Gelatoporiaceae</taxon>
        <taxon>Gelatoporia</taxon>
    </lineage>
</organism>
<dbReference type="PANTHER" id="PTHR31987">
    <property type="entry name" value="GLUTAMINASE A-RELATED"/>
    <property type="match status" value="1"/>
</dbReference>
<dbReference type="InterPro" id="IPR012341">
    <property type="entry name" value="6hp_glycosidase-like_sf"/>
</dbReference>
<dbReference type="InterPro" id="IPR052743">
    <property type="entry name" value="Glutaminase_GtaA"/>
</dbReference>
<dbReference type="STRING" id="914234.M2RFY4"/>
<protein>
    <recommendedName>
        <fullName evidence="7">DUF1793-domain-containing protein</fullName>
    </recommendedName>
</protein>
<dbReference type="OrthoDB" id="3918848at2759"/>
<evidence type="ECO:0000313" key="6">
    <source>
        <dbReference type="Proteomes" id="UP000016930"/>
    </source>
</evidence>
<sequence>MVILLTLHLLLIFALPCLVRSQNNAAEQTFWPSAIPLAVRSPYLSGWMMSTANLQLLEQWSRFWNYASPSRNNAFLTLQGLVTIDGTLYQWLGDWNFSGAFAAANLTKFSVTPTRTIFEMQAGPMSINITFLSPIEPSDWASQSVPYSYVYMDTVSTDGQYHDVKVYADVSAEWVTGNRDDTIIWNTTVTSSAIYHAAVAANPTILGETADQANDGTLYLAMTSTPSVTYQTGFSTTCRDQFFVHGALANSQDTDFRSVYTNQPSFALSADLGSIMSTSAPVVWVLAYVRDPTIGYVTPDGDSQQRHPYFVTKYTSSIDAVLDALVNFNETVQRAQSLDNKIIQDALKISPQYADLVSLAARQVFGATEITVSNGSDRQWNISDTLMFMKDIGNTRRVNPVEVLYQAFPMFLYLNSSFGKLLLAPLLEYQSSPKFPLPYAAADLGNAYPQALGNNSGHSQGLEQTGNMLIMTYAHARMSGDGSLISKYYDMLRGWAEYLSNNTLHPTASQQSADQQSISNSSNLSVKGIIAIQAMAEMSQAIGKDDDAVLFGQRATQLMSEWDMLAYSSDQSHVLMDYGDESSWALMYNLYPDRLLGTNLINSTIYQKQTSFYGSLASGNFGLGINSAQNTTGNSAWMLFYGAAATESDGLQSLISMAWNHASSNQSRGVFPTMYNLSGIGNLTGGSASPAQGAMFAPLALSVANKTIVVPSTSSSSPSISFPSDNSANNESKSVNVGAIVGGVVGGLGVIGCLIGAFVLRSRSKTRRQGGIHDMAARPVPFLYDMTVPPEFYVSKGAQPFNIAPNNPSSREGLRVIPPSKRRDVALDHGIVSRPTPGALVGPEVTAPPLSSIDPPAHPTASNVNMTSLRTEVRTQLERLRRALDEIQADRMEPPPGYTG</sequence>
<dbReference type="InterPro" id="IPR033433">
    <property type="entry name" value="GtaA_N"/>
</dbReference>
<feature type="signal peptide" evidence="2">
    <location>
        <begin position="1"/>
        <end position="21"/>
    </location>
</feature>
<keyword evidence="1" id="KW-0472">Membrane</keyword>
<feature type="transmembrane region" description="Helical" evidence="1">
    <location>
        <begin position="737"/>
        <end position="760"/>
    </location>
</feature>
<feature type="chain" id="PRO_5004024798" description="DUF1793-domain-containing protein" evidence="2">
    <location>
        <begin position="22"/>
        <end position="900"/>
    </location>
</feature>
<evidence type="ECO:0000313" key="5">
    <source>
        <dbReference type="EMBL" id="EMD37367.1"/>
    </source>
</evidence>
<reference evidence="5 6" key="1">
    <citation type="journal article" date="2012" name="Proc. Natl. Acad. Sci. U.S.A.">
        <title>Comparative genomics of Ceriporiopsis subvermispora and Phanerochaete chrysosporium provide insight into selective ligninolysis.</title>
        <authorList>
            <person name="Fernandez-Fueyo E."/>
            <person name="Ruiz-Duenas F.J."/>
            <person name="Ferreira P."/>
            <person name="Floudas D."/>
            <person name="Hibbett D.S."/>
            <person name="Canessa P."/>
            <person name="Larrondo L.F."/>
            <person name="James T.Y."/>
            <person name="Seelenfreund D."/>
            <person name="Lobos S."/>
            <person name="Polanco R."/>
            <person name="Tello M."/>
            <person name="Honda Y."/>
            <person name="Watanabe T."/>
            <person name="Watanabe T."/>
            <person name="Ryu J.S."/>
            <person name="Kubicek C.P."/>
            <person name="Schmoll M."/>
            <person name="Gaskell J."/>
            <person name="Hammel K.E."/>
            <person name="St John F.J."/>
            <person name="Vanden Wymelenberg A."/>
            <person name="Sabat G."/>
            <person name="Splinter BonDurant S."/>
            <person name="Syed K."/>
            <person name="Yadav J.S."/>
            <person name="Doddapaneni H."/>
            <person name="Subramanian V."/>
            <person name="Lavin J.L."/>
            <person name="Oguiza J.A."/>
            <person name="Perez G."/>
            <person name="Pisabarro A.G."/>
            <person name="Ramirez L."/>
            <person name="Santoyo F."/>
            <person name="Master E."/>
            <person name="Coutinho P.M."/>
            <person name="Henrissat B."/>
            <person name="Lombard V."/>
            <person name="Magnuson J.K."/>
            <person name="Kuees U."/>
            <person name="Hori C."/>
            <person name="Igarashi K."/>
            <person name="Samejima M."/>
            <person name="Held B.W."/>
            <person name="Barry K.W."/>
            <person name="LaButti K.M."/>
            <person name="Lapidus A."/>
            <person name="Lindquist E.A."/>
            <person name="Lucas S.M."/>
            <person name="Riley R."/>
            <person name="Salamov A.A."/>
            <person name="Hoffmeister D."/>
            <person name="Schwenk D."/>
            <person name="Hadar Y."/>
            <person name="Yarden O."/>
            <person name="de Vries R.P."/>
            <person name="Wiebenga A."/>
            <person name="Stenlid J."/>
            <person name="Eastwood D."/>
            <person name="Grigoriev I.V."/>
            <person name="Berka R.M."/>
            <person name="Blanchette R.A."/>
            <person name="Kersten P."/>
            <person name="Martinez A.T."/>
            <person name="Vicuna R."/>
            <person name="Cullen D."/>
        </authorList>
    </citation>
    <scope>NUCLEOTIDE SEQUENCE [LARGE SCALE GENOMIC DNA]</scope>
    <source>
        <strain evidence="5 6">B</strain>
    </source>
</reference>
<accession>M2RFY4</accession>
<dbReference type="Gene3D" id="1.50.10.10">
    <property type="match status" value="1"/>
</dbReference>
<evidence type="ECO:0008006" key="7">
    <source>
        <dbReference type="Google" id="ProtNLM"/>
    </source>
</evidence>
<gene>
    <name evidence="5" type="ORF">CERSUDRAFT_114040</name>
</gene>
<evidence type="ECO:0000256" key="2">
    <source>
        <dbReference type="SAM" id="SignalP"/>
    </source>
</evidence>
<dbReference type="AlphaFoldDB" id="M2RFY4"/>
<proteinExistence type="predicted"/>
<evidence type="ECO:0000259" key="3">
    <source>
        <dbReference type="Pfam" id="PF16335"/>
    </source>
</evidence>
<dbReference type="Pfam" id="PF17168">
    <property type="entry name" value="DUF5127"/>
    <property type="match status" value="1"/>
</dbReference>
<dbReference type="HOGENOM" id="CLU_008020_0_0_1"/>
<keyword evidence="2" id="KW-0732">Signal</keyword>
<dbReference type="GO" id="GO:0005975">
    <property type="term" value="P:carbohydrate metabolic process"/>
    <property type="evidence" value="ECO:0007669"/>
    <property type="project" value="InterPro"/>
</dbReference>
<feature type="domain" description="Glutaminase A central" evidence="3">
    <location>
        <begin position="350"/>
        <end position="698"/>
    </location>
</feature>
<dbReference type="InterPro" id="IPR008928">
    <property type="entry name" value="6-hairpin_glycosidase_sf"/>
</dbReference>
<keyword evidence="6" id="KW-1185">Reference proteome</keyword>
<dbReference type="SUPFAM" id="SSF48208">
    <property type="entry name" value="Six-hairpin glycosidases"/>
    <property type="match status" value="1"/>
</dbReference>
<keyword evidence="1" id="KW-1133">Transmembrane helix</keyword>
<dbReference type="Pfam" id="PF16335">
    <property type="entry name" value="GtaA_6_Hairpin"/>
    <property type="match status" value="1"/>
</dbReference>
<dbReference type="EMBL" id="KB445796">
    <property type="protein sequence ID" value="EMD37367.1"/>
    <property type="molecule type" value="Genomic_DNA"/>
</dbReference>